<proteinExistence type="predicted"/>
<comment type="caution">
    <text evidence="1">The sequence shown here is derived from an EMBL/GenBank/DDBJ whole genome shotgun (WGS) entry which is preliminary data.</text>
</comment>
<evidence type="ECO:0000313" key="1">
    <source>
        <dbReference type="EMBL" id="MED6235783.1"/>
    </source>
</evidence>
<protein>
    <submittedName>
        <fullName evidence="1">Uncharacterized protein</fullName>
    </submittedName>
</protein>
<gene>
    <name evidence="1" type="ORF">ATANTOWER_000307</name>
</gene>
<dbReference type="Proteomes" id="UP001345963">
    <property type="component" value="Unassembled WGS sequence"/>
</dbReference>
<evidence type="ECO:0000313" key="2">
    <source>
        <dbReference type="Proteomes" id="UP001345963"/>
    </source>
</evidence>
<sequence>MTAGLAAPGLKRKRDLESPKLPFTCKCLRSLSKPSSGSVLSSHDKKLPCLVCSYDHGPLYIFVLPSTFYIQPGFHYRRL</sequence>
<organism evidence="1 2">
    <name type="scientific">Ataeniobius toweri</name>
    <dbReference type="NCBI Taxonomy" id="208326"/>
    <lineage>
        <taxon>Eukaryota</taxon>
        <taxon>Metazoa</taxon>
        <taxon>Chordata</taxon>
        <taxon>Craniata</taxon>
        <taxon>Vertebrata</taxon>
        <taxon>Euteleostomi</taxon>
        <taxon>Actinopterygii</taxon>
        <taxon>Neopterygii</taxon>
        <taxon>Teleostei</taxon>
        <taxon>Neoteleostei</taxon>
        <taxon>Acanthomorphata</taxon>
        <taxon>Ovalentaria</taxon>
        <taxon>Atherinomorphae</taxon>
        <taxon>Cyprinodontiformes</taxon>
        <taxon>Goodeidae</taxon>
        <taxon>Ataeniobius</taxon>
    </lineage>
</organism>
<name>A0ABU7ADP2_9TELE</name>
<accession>A0ABU7ADP2</accession>
<dbReference type="EMBL" id="JAHUTI010010863">
    <property type="protein sequence ID" value="MED6235783.1"/>
    <property type="molecule type" value="Genomic_DNA"/>
</dbReference>
<reference evidence="1 2" key="1">
    <citation type="submission" date="2021-07" db="EMBL/GenBank/DDBJ databases">
        <authorList>
            <person name="Palmer J.M."/>
        </authorList>
    </citation>
    <scope>NUCLEOTIDE SEQUENCE [LARGE SCALE GENOMIC DNA]</scope>
    <source>
        <strain evidence="1 2">AT_MEX2019</strain>
        <tissue evidence="1">Muscle</tissue>
    </source>
</reference>
<keyword evidence="2" id="KW-1185">Reference proteome</keyword>